<feature type="compositionally biased region" description="Basic and acidic residues" evidence="1">
    <location>
        <begin position="728"/>
        <end position="739"/>
    </location>
</feature>
<dbReference type="Proteomes" id="UP001194696">
    <property type="component" value="Unassembled WGS sequence"/>
</dbReference>
<protein>
    <recommendedName>
        <fullName evidence="7">Creatinase/aminopeptidase</fullName>
    </recommendedName>
</protein>
<keyword evidence="2" id="KW-1133">Transmembrane helix</keyword>
<dbReference type="InterPro" id="IPR050422">
    <property type="entry name" value="X-Pro_aminopeptidase_P"/>
</dbReference>
<dbReference type="InterPro" id="IPR032416">
    <property type="entry name" value="Peptidase_M24_C"/>
</dbReference>
<feature type="region of interest" description="Disordered" evidence="1">
    <location>
        <begin position="618"/>
        <end position="648"/>
    </location>
</feature>
<evidence type="ECO:0000259" key="4">
    <source>
        <dbReference type="Pfam" id="PF16188"/>
    </source>
</evidence>
<feature type="domain" description="Peptidase M24 C-terminal" evidence="4">
    <location>
        <begin position="185"/>
        <end position="244"/>
    </location>
</feature>
<dbReference type="EMBL" id="JAAAIM010000114">
    <property type="protein sequence ID" value="KAG0294584.1"/>
    <property type="molecule type" value="Genomic_DNA"/>
</dbReference>
<evidence type="ECO:0000313" key="6">
    <source>
        <dbReference type="Proteomes" id="UP001194696"/>
    </source>
</evidence>
<dbReference type="PANTHER" id="PTHR43763">
    <property type="entry name" value="XAA-PRO AMINOPEPTIDASE 1"/>
    <property type="match status" value="1"/>
</dbReference>
<feature type="compositionally biased region" description="Low complexity" evidence="1">
    <location>
        <begin position="1007"/>
        <end position="1038"/>
    </location>
</feature>
<evidence type="ECO:0000256" key="1">
    <source>
        <dbReference type="SAM" id="MobiDB-lite"/>
    </source>
</evidence>
<evidence type="ECO:0008006" key="7">
    <source>
        <dbReference type="Google" id="ProtNLM"/>
    </source>
</evidence>
<feature type="domain" description="Peptidase M24" evidence="3">
    <location>
        <begin position="2"/>
        <end position="173"/>
    </location>
</feature>
<keyword evidence="2" id="KW-0812">Transmembrane</keyword>
<reference evidence="5 6" key="1">
    <citation type="journal article" date="2020" name="Fungal Divers.">
        <title>Resolving the Mortierellaceae phylogeny through synthesis of multi-gene phylogenetics and phylogenomics.</title>
        <authorList>
            <person name="Vandepol N."/>
            <person name="Liber J."/>
            <person name="Desiro A."/>
            <person name="Na H."/>
            <person name="Kennedy M."/>
            <person name="Barry K."/>
            <person name="Grigoriev I.V."/>
            <person name="Miller A.N."/>
            <person name="O'Donnell K."/>
            <person name="Stajich J.E."/>
            <person name="Bonito G."/>
        </authorList>
    </citation>
    <scope>NUCLEOTIDE SEQUENCE [LARGE SCALE GENOMIC DNA]</scope>
    <source>
        <strain evidence="5 6">AD045</strain>
    </source>
</reference>
<evidence type="ECO:0000256" key="2">
    <source>
        <dbReference type="SAM" id="Phobius"/>
    </source>
</evidence>
<dbReference type="Gene3D" id="3.90.230.10">
    <property type="entry name" value="Creatinase/methionine aminopeptidase superfamily"/>
    <property type="match status" value="1"/>
</dbReference>
<dbReference type="InterPro" id="IPR036005">
    <property type="entry name" value="Creatinase/aminopeptidase-like"/>
</dbReference>
<dbReference type="PANTHER" id="PTHR43763:SF6">
    <property type="entry name" value="XAA-PRO AMINOPEPTIDASE 1"/>
    <property type="match status" value="1"/>
</dbReference>
<organism evidence="5 6">
    <name type="scientific">Linnemannia gamsii</name>
    <dbReference type="NCBI Taxonomy" id="64522"/>
    <lineage>
        <taxon>Eukaryota</taxon>
        <taxon>Fungi</taxon>
        <taxon>Fungi incertae sedis</taxon>
        <taxon>Mucoromycota</taxon>
        <taxon>Mortierellomycotina</taxon>
        <taxon>Mortierellomycetes</taxon>
        <taxon>Mortierellales</taxon>
        <taxon>Mortierellaceae</taxon>
        <taxon>Linnemannia</taxon>
    </lineage>
</organism>
<dbReference type="InterPro" id="IPR000994">
    <property type="entry name" value="Pept_M24"/>
</dbReference>
<sequence length="1051" mass="113833">EQAGFVGLSFDTISSTGPNGAIIHYKPEKPNAARINPDLVYLCDSGGQYIDGTTDVTRTLHFKTPSAHEKRCFTRVLQGHISIDSAVFPDGTSGYLLDVLARRALWSDGLDFRHGTGHGVGAFLNVHEGPHGCGTRIAYNDIPLVPGMTLTNEPGYYEDGKFGIRIENVMLVRKADTLHNFGGRGYYGFEHVTLVPMQIKLIERSLLTHLEVEWLNAYHAECLEKVSPFLAKDSPGLKWLQREAHADTIDSDDTDADANADTVYKELSLLAKSEAAVNEAGEAAAQQNSQTQSLSQPLPSTPIHVLLNGTGGRVSVFSSGSAVAAVGVENNCNSSPSGSRGAGDLSVIQGDEPTSSNSNKMKPFQATIMANTRGSPSLLTVETTNSLQQDALPQASDDFVAGNDGADVIDDGCTPSDGSGGPMAAGIMRHGDSVTDGPSAPPERRASRLPVPTVLRQSQHIQLPPLQQQQQQNQHQQLINPTDAEDDANAVDIHHSVDNEINQSRMDVEYRRQTYYSTKPHLRPPPFPPAVARTPHSASKMTATRHRVSNMPPFDRRHKFARRDYTSTAYLEDYVLTRRGLINDKFWVTSLTPRATVLPFGLAIDANKQELQCLKDSGAAMSSSSPSWSRWLPDPSPGHEIHPPTKPGPVYGVNRPRFSHKYALYDVPFYGIENIEISSSRYRLLNQSDPSPQLEEAKDDELQDGKRDNSSVGVGTGGGAGGVGAEGGIKRERSSRLSDHREHIWSVAHEDEYGPETGLGAVEVNRMLRERLKRAQRILPIVRSTPPVVGSSASASGSGSGSGSTEAQPTQRCRGEVELRIDVDQSSRVEMSQMTVSSMASRSTNSTNNHSVQFIPMGRHGHGHGHGHGQVPRRPRRPRPVSEGVYGLDTFQESLELIKYVPERPTGRWAKLMAIVRQHWKSWVCVGSMSVAAIIIIVTLLKKKGDDDGGMEMVSASQGGDDPGFDVGEAMTTMIKEPSSGGGRTIVTKTSTPSPTRSVKATPKSISTSTLKTSAAPTSKAATARRTATARRSTTTRVSSRRSKVARITTA</sequence>
<feature type="region of interest" description="Disordered" evidence="1">
    <location>
        <begin position="786"/>
        <end position="815"/>
    </location>
</feature>
<evidence type="ECO:0000259" key="3">
    <source>
        <dbReference type="Pfam" id="PF00557"/>
    </source>
</evidence>
<dbReference type="InterPro" id="IPR033740">
    <property type="entry name" value="Pept_M24B"/>
</dbReference>
<keyword evidence="2" id="KW-0472">Membrane</keyword>
<keyword evidence="6" id="KW-1185">Reference proteome</keyword>
<feature type="compositionally biased region" description="Polar residues" evidence="1">
    <location>
        <begin position="987"/>
        <end position="999"/>
    </location>
</feature>
<name>A0ABQ7KAV2_9FUNG</name>
<feature type="region of interest" description="Disordered" evidence="1">
    <location>
        <begin position="418"/>
        <end position="446"/>
    </location>
</feature>
<evidence type="ECO:0000313" key="5">
    <source>
        <dbReference type="EMBL" id="KAG0294584.1"/>
    </source>
</evidence>
<accession>A0ABQ7KAV2</accession>
<dbReference type="Pfam" id="PF00557">
    <property type="entry name" value="Peptidase_M24"/>
    <property type="match status" value="1"/>
</dbReference>
<comment type="caution">
    <text evidence="5">The sequence shown here is derived from an EMBL/GenBank/DDBJ whole genome shotgun (WGS) entry which is preliminary data.</text>
</comment>
<feature type="compositionally biased region" description="Basic residues" evidence="1">
    <location>
        <begin position="859"/>
        <end position="879"/>
    </location>
</feature>
<feature type="region of interest" description="Disordered" evidence="1">
    <location>
        <begin position="686"/>
        <end position="739"/>
    </location>
</feature>
<dbReference type="SUPFAM" id="SSF55920">
    <property type="entry name" value="Creatinase/aminopeptidase"/>
    <property type="match status" value="1"/>
</dbReference>
<gene>
    <name evidence="5" type="ORF">BGZ96_000932</name>
</gene>
<feature type="region of interest" description="Disordered" evidence="1">
    <location>
        <begin position="858"/>
        <end position="879"/>
    </location>
</feature>
<feature type="compositionally biased region" description="Low complexity" evidence="1">
    <location>
        <begin position="622"/>
        <end position="633"/>
    </location>
</feature>
<proteinExistence type="predicted"/>
<dbReference type="CDD" id="cd01085">
    <property type="entry name" value="APP"/>
    <property type="match status" value="1"/>
</dbReference>
<feature type="region of interest" description="Disordered" evidence="1">
    <location>
        <begin position="975"/>
        <end position="1051"/>
    </location>
</feature>
<feature type="transmembrane region" description="Helical" evidence="2">
    <location>
        <begin position="920"/>
        <end position="941"/>
    </location>
</feature>
<feature type="region of interest" description="Disordered" evidence="1">
    <location>
        <begin position="333"/>
        <end position="360"/>
    </location>
</feature>
<feature type="non-terminal residue" evidence="5">
    <location>
        <position position="1"/>
    </location>
</feature>
<dbReference type="Pfam" id="PF16188">
    <property type="entry name" value="Peptidase_M24_C"/>
    <property type="match status" value="1"/>
</dbReference>
<feature type="compositionally biased region" description="Gly residues" evidence="1">
    <location>
        <begin position="714"/>
        <end position="727"/>
    </location>
</feature>